<evidence type="ECO:0000313" key="7">
    <source>
        <dbReference type="Proteomes" id="UP000585507"/>
    </source>
</evidence>
<evidence type="ECO:0000259" key="5">
    <source>
        <dbReference type="SMART" id="SM00829"/>
    </source>
</evidence>
<accession>A0A7W8X6Z1</accession>
<dbReference type="CDD" id="cd08235">
    <property type="entry name" value="iditol_2_DH_like"/>
    <property type="match status" value="1"/>
</dbReference>
<dbReference type="InterPro" id="IPR013154">
    <property type="entry name" value="ADH-like_N"/>
</dbReference>
<dbReference type="SUPFAM" id="SSF51735">
    <property type="entry name" value="NAD(P)-binding Rossmann-fold domains"/>
    <property type="match status" value="1"/>
</dbReference>
<dbReference type="PANTHER" id="PTHR43401:SF2">
    <property type="entry name" value="L-THREONINE 3-DEHYDROGENASE"/>
    <property type="match status" value="1"/>
</dbReference>
<proteinExistence type="inferred from homology"/>
<protein>
    <submittedName>
        <fullName evidence="6">Threonine dehydrogenase-like Zn-dependent dehydrogenase</fullName>
    </submittedName>
</protein>
<dbReference type="Proteomes" id="UP000585507">
    <property type="component" value="Unassembled WGS sequence"/>
</dbReference>
<dbReference type="AlphaFoldDB" id="A0A7W8X6Z1"/>
<dbReference type="SUPFAM" id="SSF50129">
    <property type="entry name" value="GroES-like"/>
    <property type="match status" value="1"/>
</dbReference>
<name>A0A7W8X6Z1_9HYPH</name>
<dbReference type="PROSITE" id="PS00059">
    <property type="entry name" value="ADH_ZINC"/>
    <property type="match status" value="1"/>
</dbReference>
<dbReference type="Gene3D" id="3.40.50.720">
    <property type="entry name" value="NAD(P)-binding Rossmann-like Domain"/>
    <property type="match status" value="1"/>
</dbReference>
<dbReference type="GO" id="GO:0016616">
    <property type="term" value="F:oxidoreductase activity, acting on the CH-OH group of donors, NAD or NADP as acceptor"/>
    <property type="evidence" value="ECO:0007669"/>
    <property type="project" value="UniProtKB-ARBA"/>
</dbReference>
<dbReference type="InterPro" id="IPR013149">
    <property type="entry name" value="ADH-like_C"/>
</dbReference>
<dbReference type="InterPro" id="IPR050129">
    <property type="entry name" value="Zn_alcohol_dh"/>
</dbReference>
<keyword evidence="1 4" id="KW-0479">Metal-binding</keyword>
<dbReference type="GO" id="GO:0008270">
    <property type="term" value="F:zinc ion binding"/>
    <property type="evidence" value="ECO:0007669"/>
    <property type="project" value="InterPro"/>
</dbReference>
<evidence type="ECO:0000256" key="4">
    <source>
        <dbReference type="RuleBase" id="RU361277"/>
    </source>
</evidence>
<dbReference type="Gene3D" id="3.90.180.10">
    <property type="entry name" value="Medium-chain alcohol dehydrogenases, catalytic domain"/>
    <property type="match status" value="2"/>
</dbReference>
<evidence type="ECO:0000256" key="2">
    <source>
        <dbReference type="ARBA" id="ARBA00022833"/>
    </source>
</evidence>
<reference evidence="6 7" key="1">
    <citation type="submission" date="2020-08" db="EMBL/GenBank/DDBJ databases">
        <title>Genomic Encyclopedia of Type Strains, Phase IV (KMG-V): Genome sequencing to study the core and pangenomes of soil and plant-associated prokaryotes.</title>
        <authorList>
            <person name="Whitman W."/>
        </authorList>
    </citation>
    <scope>NUCLEOTIDE SEQUENCE [LARGE SCALE GENOMIC DNA]</scope>
    <source>
        <strain evidence="6 7">SEMIA 4084</strain>
    </source>
</reference>
<sequence>MKAAVYQGKGRIALEERPRPVLQDDEVLIRVFAASICGTDLKVLRGGHFRVGENDTRVLGHELAGEIVAVGRHVGHWKKGQRVSAVPNIGCGHCEMCRRGLNNMCPDYEAFGIDIDGGFQQYMTVTAKALYGGNLFEIPAGMSYEEASLVEPLSCCFNAWKDLVVTPEDRVLILGTGPIAGLFLQLAKAYGARQVIVVGRRAERLAEIAPQGATDTVDSSRVDVVEEVLRLTGSRGVDVALTCAPAPELQVQAIACLARLGRVNFFSGLNKGTKVELDTNKVHYWGLKLLGSTGSSVEDYARALKLVETGKIRVTDVVTHRFGMAEAVDAFDHALSGKGLKTIIYPQEESLQ</sequence>
<dbReference type="SMART" id="SM00829">
    <property type="entry name" value="PKS_ER"/>
    <property type="match status" value="1"/>
</dbReference>
<organism evidence="6 7">
    <name type="scientific">Rhizobium giardinii</name>
    <dbReference type="NCBI Taxonomy" id="56731"/>
    <lineage>
        <taxon>Bacteria</taxon>
        <taxon>Pseudomonadati</taxon>
        <taxon>Pseudomonadota</taxon>
        <taxon>Alphaproteobacteria</taxon>
        <taxon>Hyphomicrobiales</taxon>
        <taxon>Rhizobiaceae</taxon>
        <taxon>Rhizobium/Agrobacterium group</taxon>
        <taxon>Rhizobium</taxon>
    </lineage>
</organism>
<gene>
    <name evidence="6" type="ORF">GGD55_002434</name>
</gene>
<keyword evidence="2 4" id="KW-0862">Zinc</keyword>
<dbReference type="RefSeq" id="WP_018325457.1">
    <property type="nucleotide sequence ID" value="NZ_JACHBK010000005.1"/>
</dbReference>
<feature type="domain" description="Enoyl reductase (ER)" evidence="5">
    <location>
        <begin position="10"/>
        <end position="344"/>
    </location>
</feature>
<evidence type="ECO:0000313" key="6">
    <source>
        <dbReference type="EMBL" id="MBB5535730.1"/>
    </source>
</evidence>
<dbReference type="EMBL" id="JACHBK010000005">
    <property type="protein sequence ID" value="MBB5535730.1"/>
    <property type="molecule type" value="Genomic_DNA"/>
</dbReference>
<evidence type="ECO:0000256" key="3">
    <source>
        <dbReference type="ARBA" id="ARBA00023002"/>
    </source>
</evidence>
<comment type="caution">
    <text evidence="6">The sequence shown here is derived from an EMBL/GenBank/DDBJ whole genome shotgun (WGS) entry which is preliminary data.</text>
</comment>
<keyword evidence="3" id="KW-0560">Oxidoreductase</keyword>
<dbReference type="InterPro" id="IPR002328">
    <property type="entry name" value="ADH_Zn_CS"/>
</dbReference>
<dbReference type="PANTHER" id="PTHR43401">
    <property type="entry name" value="L-THREONINE 3-DEHYDROGENASE"/>
    <property type="match status" value="1"/>
</dbReference>
<evidence type="ECO:0000256" key="1">
    <source>
        <dbReference type="ARBA" id="ARBA00022723"/>
    </source>
</evidence>
<comment type="similarity">
    <text evidence="4">Belongs to the zinc-containing alcohol dehydrogenase family.</text>
</comment>
<dbReference type="Pfam" id="PF08240">
    <property type="entry name" value="ADH_N"/>
    <property type="match status" value="1"/>
</dbReference>
<dbReference type="Pfam" id="PF00107">
    <property type="entry name" value="ADH_zinc_N"/>
    <property type="match status" value="1"/>
</dbReference>
<comment type="cofactor">
    <cofactor evidence="4">
        <name>Zn(2+)</name>
        <dbReference type="ChEBI" id="CHEBI:29105"/>
    </cofactor>
</comment>
<dbReference type="InterPro" id="IPR011032">
    <property type="entry name" value="GroES-like_sf"/>
</dbReference>
<dbReference type="InterPro" id="IPR020843">
    <property type="entry name" value="ER"/>
</dbReference>
<dbReference type="InterPro" id="IPR036291">
    <property type="entry name" value="NAD(P)-bd_dom_sf"/>
</dbReference>
<keyword evidence="7" id="KW-1185">Reference proteome</keyword>